<protein>
    <submittedName>
        <fullName evidence="3">Portal</fullName>
    </submittedName>
</protein>
<organism evidence="3">
    <name type="scientific">Myoviridae sp. ctZ2t4</name>
    <dbReference type="NCBI Taxonomy" id="2827693"/>
    <lineage>
        <taxon>Viruses</taxon>
        <taxon>Duplodnaviria</taxon>
        <taxon>Heunggongvirae</taxon>
        <taxon>Uroviricota</taxon>
        <taxon>Caudoviricetes</taxon>
    </lineage>
</organism>
<dbReference type="EMBL" id="BK032664">
    <property type="protein sequence ID" value="DAF53758.1"/>
    <property type="molecule type" value="Genomic_DNA"/>
</dbReference>
<evidence type="ECO:0000313" key="3">
    <source>
        <dbReference type="EMBL" id="DAF53758.1"/>
    </source>
</evidence>
<evidence type="ECO:0000259" key="2">
    <source>
        <dbReference type="Pfam" id="PF06381"/>
    </source>
</evidence>
<name>A0A8S5SS30_9CAUD</name>
<dbReference type="Pfam" id="PF06381">
    <property type="entry name" value="Phage_portal_3"/>
    <property type="match status" value="1"/>
</dbReference>
<proteinExistence type="predicted"/>
<feature type="domain" description="Anti-CBASS protein Acb1-like N-terminal" evidence="2">
    <location>
        <begin position="53"/>
        <end position="388"/>
    </location>
</feature>
<feature type="compositionally biased region" description="Polar residues" evidence="1">
    <location>
        <begin position="12"/>
        <end position="22"/>
    </location>
</feature>
<dbReference type="InterPro" id="IPR024459">
    <property type="entry name" value="Acb1-like_N"/>
</dbReference>
<evidence type="ECO:0000256" key="1">
    <source>
        <dbReference type="SAM" id="MobiDB-lite"/>
    </source>
</evidence>
<sequence>MQKKRVKRENFLKSTDSNSTKGDSYLDPVVSQKVGQELRLSQHDIDVAFYDYGFNKRLIEEIAGDSLKAGFKVISGNDDLDQKIMKRIEELEIKDYLVDLLKYGLKDGIAFMFPILKGYNLETGQKLEIRKIDKIVGFNIFEARDIISLNRQMDKLLAKYGTIKLAEFKNPYGNPSSVKIDSSWLTIYEPILRYDKYTSSSIEYGDSFLKSLWDSLTIKDNAAWSVGQIAYTLLLKVLKVGSQDNLNKIKQKSNFRTKKEMEINSSTLAIIGKDDELELIGNMQGLKISELKDYIFSELSANTGIPVSKLLGSASGALASAEEDSKRWYEYIEKFQTDHLDELIRQVVKLLYAEAEQPEIEFKIEFNSIRVMTDLEKAEYEKVKAETLKSKVDTIINLTRQVEGIEMSADEFKNIRDELLKDIKADLGE</sequence>
<feature type="region of interest" description="Disordered" evidence="1">
    <location>
        <begin position="1"/>
        <end position="24"/>
    </location>
</feature>
<reference evidence="3" key="1">
    <citation type="journal article" date="2021" name="Proc. Natl. Acad. Sci. U.S.A.">
        <title>A Catalog of Tens of Thousands of Viruses from Human Metagenomes Reveals Hidden Associations with Chronic Diseases.</title>
        <authorList>
            <person name="Tisza M.J."/>
            <person name="Buck C.B."/>
        </authorList>
    </citation>
    <scope>NUCLEOTIDE SEQUENCE</scope>
    <source>
        <strain evidence="3">CtZ2t4</strain>
    </source>
</reference>
<accession>A0A8S5SS30</accession>